<keyword evidence="3" id="KW-1185">Reference proteome</keyword>
<dbReference type="RefSeq" id="WP_101443086.1">
    <property type="nucleotide sequence ID" value="NZ_PJMU01000001.1"/>
</dbReference>
<reference evidence="2 3" key="1">
    <citation type="submission" date="2017-12" db="EMBL/GenBank/DDBJ databases">
        <title>Genomic Encyclopedia of Type Strains, Phase III (KMG-III): the genomes of soil and plant-associated and newly described type strains.</title>
        <authorList>
            <person name="Whitman W."/>
        </authorList>
    </citation>
    <scope>NUCLEOTIDE SEQUENCE [LARGE SCALE GENOMIC DNA]</scope>
    <source>
        <strain evidence="2 3">LP43</strain>
    </source>
</reference>
<proteinExistence type="predicted"/>
<dbReference type="EMBL" id="PJMU01000001">
    <property type="protein sequence ID" value="PKV75893.1"/>
    <property type="molecule type" value="Genomic_DNA"/>
</dbReference>
<dbReference type="OrthoDB" id="9777694at2"/>
<sequence>MEKTTITRQELYDMVWKEPMTTLAKRYGISDNGLRKICIKLEIPLPKAGHWMMLKAGKKVKVAPLPSSFKGEQEVKLTVRQDGEAYDPTGLSALARLIRDLEDNHLDLITIPEKLKSPDPLILAAKEAFERNRKDISYNGLYSCDNKLSINVSPATAARAFRFMDTLFKALKALGHDVIAEYQSTYAVVHGERFEIGLREKLSEYTVKHGSWDSKKYKPSGLLAFWYKNFGSREWADDKKPLEERLSRILATLLVKGQTKHTERLERERKQAERDERERVYREMEARQEKELESLKHILVEAERWRQAKVMRDYAAEVERTARGNGTYNNQLGEWAAWVRKKADWHDPQVKRHDDLLTEVDWDTLTLNRKS</sequence>
<protein>
    <submittedName>
        <fullName evidence="2">Uncharacterized protein</fullName>
    </submittedName>
</protein>
<name>A0A2N3V2Q8_9BACT</name>
<feature type="coiled-coil region" evidence="1">
    <location>
        <begin position="255"/>
        <end position="287"/>
    </location>
</feature>
<gene>
    <name evidence="2" type="ORF">BD749_0841</name>
</gene>
<keyword evidence="1" id="KW-0175">Coiled coil</keyword>
<dbReference type="AlphaFoldDB" id="A0A2N3V2Q8"/>
<organism evidence="2 3">
    <name type="scientific">Pontibacter ramchanderi</name>
    <dbReference type="NCBI Taxonomy" id="1179743"/>
    <lineage>
        <taxon>Bacteria</taxon>
        <taxon>Pseudomonadati</taxon>
        <taxon>Bacteroidota</taxon>
        <taxon>Cytophagia</taxon>
        <taxon>Cytophagales</taxon>
        <taxon>Hymenobacteraceae</taxon>
        <taxon>Pontibacter</taxon>
    </lineage>
</organism>
<evidence type="ECO:0000313" key="3">
    <source>
        <dbReference type="Proteomes" id="UP000233782"/>
    </source>
</evidence>
<evidence type="ECO:0000313" key="2">
    <source>
        <dbReference type="EMBL" id="PKV75893.1"/>
    </source>
</evidence>
<evidence type="ECO:0000256" key="1">
    <source>
        <dbReference type="SAM" id="Coils"/>
    </source>
</evidence>
<comment type="caution">
    <text evidence="2">The sequence shown here is derived from an EMBL/GenBank/DDBJ whole genome shotgun (WGS) entry which is preliminary data.</text>
</comment>
<dbReference type="Proteomes" id="UP000233782">
    <property type="component" value="Unassembled WGS sequence"/>
</dbReference>
<accession>A0A2N3V2Q8</accession>